<feature type="binding site" evidence="9">
    <location>
        <begin position="82"/>
        <end position="83"/>
    </location>
    <ligand>
        <name>5-phospho-alpha-D-ribose 1-diphosphate</name>
        <dbReference type="ChEBI" id="CHEBI:58017"/>
    </ligand>
</feature>
<protein>
    <recommendedName>
        <fullName evidence="9">Anthranilate phosphoribosyltransferase</fullName>
        <ecNumber evidence="9">2.4.2.18</ecNumber>
    </recommendedName>
</protein>
<dbReference type="Pfam" id="PF02885">
    <property type="entry name" value="Glycos_trans_3N"/>
    <property type="match status" value="1"/>
</dbReference>
<evidence type="ECO:0000256" key="1">
    <source>
        <dbReference type="ARBA" id="ARBA00004907"/>
    </source>
</evidence>
<keyword evidence="5 9" id="KW-0822">Tryptophan biosynthesis</keyword>
<dbReference type="Gene3D" id="3.40.1030.10">
    <property type="entry name" value="Nucleoside phosphorylase/phosphoribosyltransferase catalytic domain"/>
    <property type="match status" value="1"/>
</dbReference>
<dbReference type="FunFam" id="3.40.1030.10:FF:000002">
    <property type="entry name" value="Anthranilate phosphoribosyltransferase"/>
    <property type="match status" value="1"/>
</dbReference>
<feature type="binding site" evidence="9">
    <location>
        <position position="110"/>
    </location>
    <ligand>
        <name>anthranilate</name>
        <dbReference type="ChEBI" id="CHEBI:16567"/>
        <label>1</label>
    </ligand>
</feature>
<feature type="binding site" evidence="9">
    <location>
        <begin position="107"/>
        <end position="115"/>
    </location>
    <ligand>
        <name>5-phospho-alpha-D-ribose 1-diphosphate</name>
        <dbReference type="ChEBI" id="CHEBI:58017"/>
    </ligand>
</feature>
<feature type="binding site" evidence="9">
    <location>
        <position position="225"/>
    </location>
    <ligand>
        <name>Mg(2+)</name>
        <dbReference type="ChEBI" id="CHEBI:18420"/>
        <label>1</label>
    </ligand>
</feature>
<evidence type="ECO:0000256" key="9">
    <source>
        <dbReference type="HAMAP-Rule" id="MF_00211"/>
    </source>
</evidence>
<dbReference type="GO" id="GO:0000162">
    <property type="term" value="P:L-tryptophan biosynthetic process"/>
    <property type="evidence" value="ECO:0007669"/>
    <property type="project" value="UniProtKB-UniRule"/>
</dbReference>
<dbReference type="UniPathway" id="UPA00035">
    <property type="reaction ID" value="UER00041"/>
</dbReference>
<evidence type="ECO:0000256" key="6">
    <source>
        <dbReference type="ARBA" id="ARBA00023141"/>
    </source>
</evidence>
<dbReference type="Proteomes" id="UP000248555">
    <property type="component" value="Unassembled WGS sequence"/>
</dbReference>
<comment type="function">
    <text evidence="9">Catalyzes the transfer of the phosphoribosyl group of 5-phosphorylribose-1-pyrophosphate (PRPP) to anthranilate to yield N-(5'-phosphoribosyl)-anthranilate (PRA).</text>
</comment>
<dbReference type="GO" id="GO:0000287">
    <property type="term" value="F:magnesium ion binding"/>
    <property type="evidence" value="ECO:0007669"/>
    <property type="project" value="UniProtKB-UniRule"/>
</dbReference>
<feature type="domain" description="Glycosyl transferase family 3" evidence="10">
    <location>
        <begin position="72"/>
        <end position="324"/>
    </location>
</feature>
<dbReference type="InterPro" id="IPR017459">
    <property type="entry name" value="Glycosyl_Trfase_fam3_N_dom"/>
</dbReference>
<evidence type="ECO:0000256" key="5">
    <source>
        <dbReference type="ARBA" id="ARBA00022822"/>
    </source>
</evidence>
<feature type="binding site" evidence="9">
    <location>
        <position position="119"/>
    </location>
    <ligand>
        <name>5-phospho-alpha-D-ribose 1-diphosphate</name>
        <dbReference type="ChEBI" id="CHEBI:58017"/>
    </ligand>
</feature>
<dbReference type="Pfam" id="PF00591">
    <property type="entry name" value="Glycos_transf_3"/>
    <property type="match status" value="1"/>
</dbReference>
<dbReference type="NCBIfam" id="TIGR01245">
    <property type="entry name" value="trpD"/>
    <property type="match status" value="1"/>
</dbReference>
<feature type="binding site" evidence="9">
    <location>
        <position position="79"/>
    </location>
    <ligand>
        <name>5-phospho-alpha-D-ribose 1-diphosphate</name>
        <dbReference type="ChEBI" id="CHEBI:58017"/>
    </ligand>
</feature>
<evidence type="ECO:0000256" key="8">
    <source>
        <dbReference type="ARBA" id="ARBA00061188"/>
    </source>
</evidence>
<keyword evidence="4 9" id="KW-0808">Transferase</keyword>
<dbReference type="EC" id="2.4.2.18" evidence="9"/>
<feature type="binding site" evidence="9">
    <location>
        <position position="165"/>
    </location>
    <ligand>
        <name>anthranilate</name>
        <dbReference type="ChEBI" id="CHEBI:16567"/>
        <label>2</label>
    </ligand>
</feature>
<dbReference type="Gene3D" id="1.20.970.10">
    <property type="entry name" value="Transferase, Pyrimidine Nucleoside Phosphorylase, Chain C"/>
    <property type="match status" value="1"/>
</dbReference>
<sequence length="343" mass="37063">MFKELLAKCIEGNTLTESEAYEAMVAIMSGKATASQIASFLSILRLRGETVDELTGLVKGMQSHMVTVEYDEDVIDTCGTGGDQASTFNISTAAAIVASSLGVKVAKHGNRAVSSKSGSADVLEELQMDIQTTPEEAKKALQEKGLAFLFAPLYHSAMKHAAVPRKEIGFRTVFNLLGPMANPAKCKRQVIGVYSTSYAEKMAHTLKKLGSEHVVLVTGRDGLDECSIAAPTDIVELKDGNIYRFVLTPEDVGLPRGELRDIQVQTVKESAQLLKEVLHGRANESAINIVSINAGIALYVAGKVNSIRSGTEMAKEAIASGKALFHFQRLQIKEREKTCLNKF</sequence>
<comment type="caution">
    <text evidence="12">The sequence shown here is derived from an EMBL/GenBank/DDBJ whole genome shotgun (WGS) entry which is preliminary data.</text>
</comment>
<dbReference type="HAMAP" id="MF_00211">
    <property type="entry name" value="TrpD"/>
    <property type="match status" value="1"/>
</dbReference>
<dbReference type="InterPro" id="IPR000312">
    <property type="entry name" value="Glycosyl_Trfase_fam3"/>
</dbReference>
<evidence type="ECO:0000259" key="10">
    <source>
        <dbReference type="Pfam" id="PF00591"/>
    </source>
</evidence>
<dbReference type="InterPro" id="IPR036320">
    <property type="entry name" value="Glycosyl_Trfase_fam3_N_dom_sf"/>
</dbReference>
<accession>A0A327YPH1</accession>
<feature type="binding site" evidence="9">
    <location>
        <begin position="89"/>
        <end position="92"/>
    </location>
    <ligand>
        <name>5-phospho-alpha-D-ribose 1-diphosphate</name>
        <dbReference type="ChEBI" id="CHEBI:58017"/>
    </ligand>
</feature>
<dbReference type="EMBL" id="QLMH01000002">
    <property type="protein sequence ID" value="RAK22157.1"/>
    <property type="molecule type" value="Genomic_DNA"/>
</dbReference>
<feature type="domain" description="Glycosyl transferase family 3 N-terminal" evidence="11">
    <location>
        <begin position="3"/>
        <end position="65"/>
    </location>
</feature>
<dbReference type="PANTHER" id="PTHR43285:SF2">
    <property type="entry name" value="ANTHRANILATE PHOSPHORIBOSYLTRANSFERASE"/>
    <property type="match status" value="1"/>
</dbReference>
<feature type="binding site" evidence="9">
    <location>
        <position position="91"/>
    </location>
    <ligand>
        <name>Mg(2+)</name>
        <dbReference type="ChEBI" id="CHEBI:18420"/>
        <label>1</label>
    </ligand>
</feature>
<dbReference type="GO" id="GO:0004048">
    <property type="term" value="F:anthranilate phosphoribosyltransferase activity"/>
    <property type="evidence" value="ECO:0007669"/>
    <property type="project" value="UniProtKB-UniRule"/>
</dbReference>
<dbReference type="RefSeq" id="WP_111644018.1">
    <property type="nucleotide sequence ID" value="NZ_QLMH01000002.1"/>
</dbReference>
<keyword evidence="3 9" id="KW-0328">Glycosyltransferase</keyword>
<dbReference type="GO" id="GO:0005829">
    <property type="term" value="C:cytosol"/>
    <property type="evidence" value="ECO:0007669"/>
    <property type="project" value="TreeGrafter"/>
</dbReference>
<feature type="binding site" evidence="9">
    <location>
        <position position="225"/>
    </location>
    <ligand>
        <name>Mg(2+)</name>
        <dbReference type="ChEBI" id="CHEBI:18420"/>
        <label>2</label>
    </ligand>
</feature>
<dbReference type="SUPFAM" id="SSF47648">
    <property type="entry name" value="Nucleoside phosphorylase/phosphoribosyltransferase N-terminal domain"/>
    <property type="match status" value="1"/>
</dbReference>
<gene>
    <name evidence="9" type="primary">trpD</name>
    <name evidence="12" type="ORF">B0I26_102146</name>
</gene>
<dbReference type="InterPro" id="IPR035902">
    <property type="entry name" value="Nuc_phospho_transferase"/>
</dbReference>
<dbReference type="OrthoDB" id="9806430at2"/>
<evidence type="ECO:0000256" key="4">
    <source>
        <dbReference type="ARBA" id="ARBA00022679"/>
    </source>
</evidence>
<evidence type="ECO:0000256" key="2">
    <source>
        <dbReference type="ARBA" id="ARBA00022605"/>
    </source>
</evidence>
<keyword evidence="13" id="KW-1185">Reference proteome</keyword>
<comment type="similarity">
    <text evidence="8">In the C-terminal section; belongs to the anthranilate phosphoribosyltransferase family.</text>
</comment>
<keyword evidence="6 9" id="KW-0057">Aromatic amino acid biosynthesis</keyword>
<comment type="caution">
    <text evidence="9">Lacks conserved residue(s) required for the propagation of feature annotation.</text>
</comment>
<feature type="binding site" evidence="9">
    <location>
        <position position="224"/>
    </location>
    <ligand>
        <name>Mg(2+)</name>
        <dbReference type="ChEBI" id="CHEBI:18420"/>
        <label>2</label>
    </ligand>
</feature>
<evidence type="ECO:0000313" key="12">
    <source>
        <dbReference type="EMBL" id="RAK22157.1"/>
    </source>
</evidence>
<comment type="pathway">
    <text evidence="1 9">Amino-acid biosynthesis; L-tryptophan biosynthesis; L-tryptophan from chorismate: step 2/5.</text>
</comment>
<dbReference type="AlphaFoldDB" id="A0A327YPH1"/>
<evidence type="ECO:0000256" key="3">
    <source>
        <dbReference type="ARBA" id="ARBA00022676"/>
    </source>
</evidence>
<proteinExistence type="inferred from homology"/>
<dbReference type="InterPro" id="IPR005940">
    <property type="entry name" value="Anthranilate_Pribosyl_Tfrase"/>
</dbReference>
<evidence type="ECO:0000256" key="7">
    <source>
        <dbReference type="ARBA" id="ARBA00052328"/>
    </source>
</evidence>
<comment type="cofactor">
    <cofactor evidence="9">
        <name>Mg(2+)</name>
        <dbReference type="ChEBI" id="CHEBI:18420"/>
    </cofactor>
    <text evidence="9">Binds 2 magnesium ions per monomer.</text>
</comment>
<evidence type="ECO:0000313" key="13">
    <source>
        <dbReference type="Proteomes" id="UP000248555"/>
    </source>
</evidence>
<reference evidence="12 13" key="1">
    <citation type="submission" date="2018-06" db="EMBL/GenBank/DDBJ databases">
        <title>Genomic Encyclopedia of Type Strains, Phase III (KMG-III): the genomes of soil and plant-associated and newly described type strains.</title>
        <authorList>
            <person name="Whitman W."/>
        </authorList>
    </citation>
    <scope>NUCLEOTIDE SEQUENCE [LARGE SCALE GENOMIC DNA]</scope>
    <source>
        <strain evidence="12 13">CGMCC 1.8979</strain>
    </source>
</reference>
<name>A0A327YPH1_9BACL</name>
<comment type="similarity">
    <text evidence="9">Belongs to the anthranilate phosphoribosyltransferase family.</text>
</comment>
<evidence type="ECO:0000259" key="11">
    <source>
        <dbReference type="Pfam" id="PF02885"/>
    </source>
</evidence>
<organism evidence="12 13">
    <name type="scientific">Paranoxybacillus vitaminiphilus</name>
    <dbReference type="NCBI Taxonomy" id="581036"/>
    <lineage>
        <taxon>Bacteria</taxon>
        <taxon>Bacillati</taxon>
        <taxon>Bacillota</taxon>
        <taxon>Bacilli</taxon>
        <taxon>Bacillales</taxon>
        <taxon>Anoxybacillaceae</taxon>
        <taxon>Paranoxybacillus</taxon>
    </lineage>
</organism>
<keyword evidence="2 9" id="KW-0028">Amino-acid biosynthesis</keyword>
<dbReference type="SUPFAM" id="SSF52418">
    <property type="entry name" value="Nucleoside phosphorylase/phosphoribosyltransferase catalytic domain"/>
    <property type="match status" value="1"/>
</dbReference>
<comment type="subunit">
    <text evidence="9">Homodimer.</text>
</comment>
<feature type="binding site" evidence="9">
    <location>
        <position position="79"/>
    </location>
    <ligand>
        <name>anthranilate</name>
        <dbReference type="ChEBI" id="CHEBI:16567"/>
        <label>1</label>
    </ligand>
</feature>
<dbReference type="PANTHER" id="PTHR43285">
    <property type="entry name" value="ANTHRANILATE PHOSPHORIBOSYLTRANSFERASE"/>
    <property type="match status" value="1"/>
</dbReference>
<keyword evidence="9" id="KW-0460">Magnesium</keyword>
<feature type="binding site" evidence="9">
    <location>
        <position position="87"/>
    </location>
    <ligand>
        <name>5-phospho-alpha-D-ribose 1-diphosphate</name>
        <dbReference type="ChEBI" id="CHEBI:58017"/>
    </ligand>
</feature>
<keyword evidence="9" id="KW-0479">Metal-binding</keyword>
<comment type="catalytic activity">
    <reaction evidence="7 9">
        <text>N-(5-phospho-beta-D-ribosyl)anthranilate + diphosphate = 5-phospho-alpha-D-ribose 1-diphosphate + anthranilate</text>
        <dbReference type="Rhea" id="RHEA:11768"/>
        <dbReference type="ChEBI" id="CHEBI:16567"/>
        <dbReference type="ChEBI" id="CHEBI:18277"/>
        <dbReference type="ChEBI" id="CHEBI:33019"/>
        <dbReference type="ChEBI" id="CHEBI:58017"/>
        <dbReference type="EC" id="2.4.2.18"/>
    </reaction>
</comment>